<gene>
    <name evidence="2" type="ORF">DSCW_31760</name>
</gene>
<dbReference type="AlphaFoldDB" id="A0A5K7Z6D1"/>
<feature type="transmembrane region" description="Helical" evidence="1">
    <location>
        <begin position="96"/>
        <end position="117"/>
    </location>
</feature>
<feature type="transmembrane region" description="Helical" evidence="1">
    <location>
        <begin position="129"/>
        <end position="147"/>
    </location>
</feature>
<dbReference type="Proteomes" id="UP000427769">
    <property type="component" value="Chromosome"/>
</dbReference>
<dbReference type="PANTHER" id="PTHR34821:SF2">
    <property type="entry name" value="INNER MEMBRANE PROTEIN YDCZ"/>
    <property type="match status" value="1"/>
</dbReference>
<name>A0A5K7Z6D1_9BACT</name>
<evidence type="ECO:0000256" key="1">
    <source>
        <dbReference type="SAM" id="Phobius"/>
    </source>
</evidence>
<dbReference type="Pfam" id="PF04657">
    <property type="entry name" value="DMT_YdcZ"/>
    <property type="match status" value="1"/>
</dbReference>
<protein>
    <submittedName>
        <fullName evidence="2">Membrane protein</fullName>
    </submittedName>
</protein>
<evidence type="ECO:0000313" key="3">
    <source>
        <dbReference type="Proteomes" id="UP000427769"/>
    </source>
</evidence>
<evidence type="ECO:0000313" key="2">
    <source>
        <dbReference type="EMBL" id="BBO75759.1"/>
    </source>
</evidence>
<dbReference type="InterPro" id="IPR006750">
    <property type="entry name" value="YdcZ"/>
</dbReference>
<sequence>MRNLLFLTLALCAGGLVPIQGALNAHLGKSLNHPLQATFISFFGAIVVLVLLLILLSPSLPSLADLRSTPALYYTGGIYGVIFVTAILTLTPRIGIANTIVATIVGQLIVSVILDHFGVFGLARHPISASRIIGCVGLLVSLYLIQFRH</sequence>
<keyword evidence="1" id="KW-0812">Transmembrane</keyword>
<proteinExistence type="predicted"/>
<keyword evidence="1" id="KW-1133">Transmembrane helix</keyword>
<dbReference type="KEGG" id="dwd:DSCW_31760"/>
<keyword evidence="1" id="KW-0472">Membrane</keyword>
<accession>A0A5K7Z6D1</accession>
<feature type="transmembrane region" description="Helical" evidence="1">
    <location>
        <begin position="71"/>
        <end position="90"/>
    </location>
</feature>
<dbReference type="GO" id="GO:0005886">
    <property type="term" value="C:plasma membrane"/>
    <property type="evidence" value="ECO:0007669"/>
    <property type="project" value="TreeGrafter"/>
</dbReference>
<dbReference type="OrthoDB" id="9097160at2"/>
<reference evidence="2 3" key="1">
    <citation type="submission" date="2019-11" db="EMBL/GenBank/DDBJ databases">
        <title>Comparative genomics of hydrocarbon-degrading Desulfosarcina strains.</title>
        <authorList>
            <person name="Watanabe M."/>
            <person name="Kojima H."/>
            <person name="Fukui M."/>
        </authorList>
    </citation>
    <scope>NUCLEOTIDE SEQUENCE [LARGE SCALE GENOMIC DNA]</scope>
    <source>
        <strain evidence="2 3">PP31</strain>
    </source>
</reference>
<keyword evidence="3" id="KW-1185">Reference proteome</keyword>
<feature type="transmembrane region" description="Helical" evidence="1">
    <location>
        <begin position="37"/>
        <end position="59"/>
    </location>
</feature>
<dbReference type="RefSeq" id="WP_155304652.1">
    <property type="nucleotide sequence ID" value="NZ_AP021875.1"/>
</dbReference>
<organism evidence="2 3">
    <name type="scientific">Desulfosarcina widdelii</name>
    <dbReference type="NCBI Taxonomy" id="947919"/>
    <lineage>
        <taxon>Bacteria</taxon>
        <taxon>Pseudomonadati</taxon>
        <taxon>Thermodesulfobacteriota</taxon>
        <taxon>Desulfobacteria</taxon>
        <taxon>Desulfobacterales</taxon>
        <taxon>Desulfosarcinaceae</taxon>
        <taxon>Desulfosarcina</taxon>
    </lineage>
</organism>
<dbReference type="EMBL" id="AP021875">
    <property type="protein sequence ID" value="BBO75759.1"/>
    <property type="molecule type" value="Genomic_DNA"/>
</dbReference>
<dbReference type="PANTHER" id="PTHR34821">
    <property type="entry name" value="INNER MEMBRANE PROTEIN YDCZ"/>
    <property type="match status" value="1"/>
</dbReference>